<sequence>MGWTTRGTRKNNDSLTGYSVLIGYFSKKVMAYDIRNRKCRICNGGHKPEDHDCSKNFQGTAKSMEPASAVIITCENRNLKDANMEIGVLIADNDSGTIAALHERCNHEVVKHSGMNHISKGVSNQLYELKQEKSYKELNNDSIKWIQRCFTYCVTKHDRNVDEIKKGLVNIPESAFNNHAKCDPSWCGYYKHNENYTHDVIGAGFKNENLHNDLKKMFQNLANNVLIRRANGSARGESPSSIVLLPSTQQD</sequence>
<evidence type="ECO:0000313" key="3">
    <source>
        <dbReference type="EMBL" id="KAK0159458.1"/>
    </source>
</evidence>
<evidence type="ECO:0000313" key="4">
    <source>
        <dbReference type="Proteomes" id="UP001168990"/>
    </source>
</evidence>
<name>A0AA39C7U4_9HYME</name>
<reference evidence="3" key="1">
    <citation type="journal article" date="2023" name="bioRxiv">
        <title>Scaffold-level genome assemblies of two parasitoid biocontrol wasps reveal the parthenogenesis mechanism and an associated novel virus.</title>
        <authorList>
            <person name="Inwood S."/>
            <person name="Skelly J."/>
            <person name="Guhlin J."/>
            <person name="Harrop T."/>
            <person name="Goldson S."/>
            <person name="Dearden P."/>
        </authorList>
    </citation>
    <scope>NUCLEOTIDE SEQUENCE</scope>
    <source>
        <strain evidence="3">Irish</strain>
        <tissue evidence="3">Whole body</tissue>
    </source>
</reference>
<feature type="domain" description="Mutator-like transposase" evidence="2">
    <location>
        <begin position="1"/>
        <end position="187"/>
    </location>
</feature>
<feature type="compositionally biased region" description="Polar residues" evidence="1">
    <location>
        <begin position="238"/>
        <end position="251"/>
    </location>
</feature>
<proteinExistence type="predicted"/>
<dbReference type="Pfam" id="PF20700">
    <property type="entry name" value="Mutator"/>
    <property type="match status" value="1"/>
</dbReference>
<dbReference type="InterPro" id="IPR049012">
    <property type="entry name" value="Mutator_transp_dom"/>
</dbReference>
<dbReference type="Proteomes" id="UP001168990">
    <property type="component" value="Unassembled WGS sequence"/>
</dbReference>
<keyword evidence="4" id="KW-1185">Reference proteome</keyword>
<dbReference type="EMBL" id="JAQQBS010001424">
    <property type="protein sequence ID" value="KAK0159458.1"/>
    <property type="molecule type" value="Genomic_DNA"/>
</dbReference>
<evidence type="ECO:0000259" key="2">
    <source>
        <dbReference type="Pfam" id="PF20700"/>
    </source>
</evidence>
<reference evidence="3" key="2">
    <citation type="submission" date="2023-03" db="EMBL/GenBank/DDBJ databases">
        <authorList>
            <person name="Inwood S.N."/>
            <person name="Skelly J.G."/>
            <person name="Guhlin J."/>
            <person name="Harrop T.W.R."/>
            <person name="Goldson S.G."/>
            <person name="Dearden P.K."/>
        </authorList>
    </citation>
    <scope>NUCLEOTIDE SEQUENCE</scope>
    <source>
        <strain evidence="3">Irish</strain>
        <tissue evidence="3">Whole body</tissue>
    </source>
</reference>
<protein>
    <recommendedName>
        <fullName evidence="2">Mutator-like transposase domain-containing protein</fullName>
    </recommendedName>
</protein>
<gene>
    <name evidence="3" type="ORF">PV328_010334</name>
</gene>
<evidence type="ECO:0000256" key="1">
    <source>
        <dbReference type="SAM" id="MobiDB-lite"/>
    </source>
</evidence>
<organism evidence="3 4">
    <name type="scientific">Microctonus aethiopoides</name>
    <dbReference type="NCBI Taxonomy" id="144406"/>
    <lineage>
        <taxon>Eukaryota</taxon>
        <taxon>Metazoa</taxon>
        <taxon>Ecdysozoa</taxon>
        <taxon>Arthropoda</taxon>
        <taxon>Hexapoda</taxon>
        <taxon>Insecta</taxon>
        <taxon>Pterygota</taxon>
        <taxon>Neoptera</taxon>
        <taxon>Endopterygota</taxon>
        <taxon>Hymenoptera</taxon>
        <taxon>Apocrita</taxon>
        <taxon>Ichneumonoidea</taxon>
        <taxon>Braconidae</taxon>
        <taxon>Euphorinae</taxon>
        <taxon>Microctonus</taxon>
    </lineage>
</organism>
<feature type="region of interest" description="Disordered" evidence="1">
    <location>
        <begin position="232"/>
        <end position="251"/>
    </location>
</feature>
<dbReference type="AlphaFoldDB" id="A0AA39C7U4"/>
<accession>A0AA39C7U4</accession>
<comment type="caution">
    <text evidence="3">The sequence shown here is derived from an EMBL/GenBank/DDBJ whole genome shotgun (WGS) entry which is preliminary data.</text>
</comment>